<proteinExistence type="predicted"/>
<feature type="region of interest" description="Disordered" evidence="1">
    <location>
        <begin position="1"/>
        <end position="25"/>
    </location>
</feature>
<name>A0A3N2D205_9MICO</name>
<dbReference type="Pfam" id="PF00583">
    <property type="entry name" value="Acetyltransf_1"/>
    <property type="match status" value="1"/>
</dbReference>
<dbReference type="InterPro" id="IPR016181">
    <property type="entry name" value="Acyl_CoA_acyltransferase"/>
</dbReference>
<dbReference type="CDD" id="cd04301">
    <property type="entry name" value="NAT_SF"/>
    <property type="match status" value="2"/>
</dbReference>
<protein>
    <submittedName>
        <fullName evidence="3">Acetyltransferase (GNAT) family protein</fullName>
    </submittedName>
</protein>
<comment type="caution">
    <text evidence="3">The sequence shown here is derived from an EMBL/GenBank/DDBJ whole genome shotgun (WGS) entry which is preliminary data.</text>
</comment>
<dbReference type="SUPFAM" id="SSF55729">
    <property type="entry name" value="Acyl-CoA N-acyltransferases (Nat)"/>
    <property type="match status" value="2"/>
</dbReference>
<dbReference type="GO" id="GO:0016747">
    <property type="term" value="F:acyltransferase activity, transferring groups other than amino-acyl groups"/>
    <property type="evidence" value="ECO:0007669"/>
    <property type="project" value="InterPro"/>
</dbReference>
<sequence length="347" mass="37360">MTPAPEAPVPGAPEPGGARTRPDGAEALDGLAGLTWRPLRAEDLAELSDLVARCERFDDPPYRTSTDELAGDVFEASDADLADGTIAGFDEAGRALAYGRVRRAGDGRSAVIGGGVDPSLRRRGIGSVILGWQLARARALVGELVTVTTYVEDGMGDQVAMLEEEGFTAQRRFTELRRDLSQPLPDVALRTPLTLEPWRSELDEQVRLAHNESFGDAAGAGAGGASVESWREGIANVVPEWSFLVMDRSTDRTPIAGYLLSGRYEQDWPALGYTSGYTDLLGVRREYRGRRVATALLVAAMRAYRDAGMEYACLGVDSALDDAESTLYGQLGFEATRGSTLWARTLA</sequence>
<evidence type="ECO:0000259" key="2">
    <source>
        <dbReference type="PROSITE" id="PS51186"/>
    </source>
</evidence>
<dbReference type="RefSeq" id="WP_123740602.1">
    <property type="nucleotide sequence ID" value="NZ_RKHQ01000002.1"/>
</dbReference>
<dbReference type="Gene3D" id="3.40.630.30">
    <property type="match status" value="1"/>
</dbReference>
<evidence type="ECO:0000313" key="4">
    <source>
        <dbReference type="Proteomes" id="UP000275356"/>
    </source>
</evidence>
<dbReference type="Proteomes" id="UP000275356">
    <property type="component" value="Unassembled WGS sequence"/>
</dbReference>
<evidence type="ECO:0000256" key="1">
    <source>
        <dbReference type="SAM" id="MobiDB-lite"/>
    </source>
</evidence>
<accession>A0A3N2D205</accession>
<keyword evidence="4" id="KW-1185">Reference proteome</keyword>
<dbReference type="PROSITE" id="PS51186">
    <property type="entry name" value="GNAT"/>
    <property type="match status" value="2"/>
</dbReference>
<reference evidence="3 4" key="1">
    <citation type="submission" date="2018-11" db="EMBL/GenBank/DDBJ databases">
        <title>Sequencing the genomes of 1000 actinobacteria strains.</title>
        <authorList>
            <person name="Klenk H.-P."/>
        </authorList>
    </citation>
    <scope>NUCLEOTIDE SEQUENCE [LARGE SCALE GENOMIC DNA]</scope>
    <source>
        <strain evidence="3 4">DSM 13521</strain>
    </source>
</reference>
<dbReference type="EMBL" id="RKHQ01000002">
    <property type="protein sequence ID" value="ROR93678.1"/>
    <property type="molecule type" value="Genomic_DNA"/>
</dbReference>
<keyword evidence="3" id="KW-0808">Transferase</keyword>
<feature type="domain" description="N-acetyltransferase" evidence="2">
    <location>
        <begin position="193"/>
        <end position="347"/>
    </location>
</feature>
<evidence type="ECO:0000313" key="3">
    <source>
        <dbReference type="EMBL" id="ROR93678.1"/>
    </source>
</evidence>
<dbReference type="OrthoDB" id="9799092at2"/>
<dbReference type="PANTHER" id="PTHR43072">
    <property type="entry name" value="N-ACETYLTRANSFERASE"/>
    <property type="match status" value="1"/>
</dbReference>
<dbReference type="InterPro" id="IPR000182">
    <property type="entry name" value="GNAT_dom"/>
</dbReference>
<feature type="domain" description="N-acetyltransferase" evidence="2">
    <location>
        <begin position="34"/>
        <end position="196"/>
    </location>
</feature>
<gene>
    <name evidence="3" type="ORF">EDD28_3100</name>
</gene>
<feature type="compositionally biased region" description="Pro residues" evidence="1">
    <location>
        <begin position="1"/>
        <end position="13"/>
    </location>
</feature>
<organism evidence="3 4">
    <name type="scientific">Salana multivorans</name>
    <dbReference type="NCBI Taxonomy" id="120377"/>
    <lineage>
        <taxon>Bacteria</taxon>
        <taxon>Bacillati</taxon>
        <taxon>Actinomycetota</taxon>
        <taxon>Actinomycetes</taxon>
        <taxon>Micrococcales</taxon>
        <taxon>Beutenbergiaceae</taxon>
        <taxon>Salana</taxon>
    </lineage>
</organism>
<dbReference type="AlphaFoldDB" id="A0A3N2D205"/>